<accession>A0A554MWB8</accession>
<organism evidence="2 3">
    <name type="scientific">Haloglomus irregulare</name>
    <dbReference type="NCBI Taxonomy" id="2234134"/>
    <lineage>
        <taxon>Archaea</taxon>
        <taxon>Methanobacteriati</taxon>
        <taxon>Methanobacteriota</taxon>
        <taxon>Stenosarchaea group</taxon>
        <taxon>Halobacteria</taxon>
        <taxon>Halobacteriales</taxon>
        <taxon>Natronomonadaceae</taxon>
        <taxon>Haloglomus</taxon>
    </lineage>
</organism>
<keyword evidence="3" id="KW-1185">Reference proteome</keyword>
<protein>
    <submittedName>
        <fullName evidence="2">Uncharacterized protein</fullName>
    </submittedName>
</protein>
<sequence length="226" mass="23500">MVPEDRTERAGEFADALGRLRRDGGALLVVGATPGETHRRACDRMLGSSEQRRVVCRTDRTCTAGPRADGTDERVVDLAVPSRSAAAADATGEPAGEAPDGPAAGATSTTPPAETVPAFGERVANAVAAATADASDPRVCVDSLLPVVDMAGAEAASQWCHAVASDVRAAGGVCHIHLPVPREHDLVGRLESLVDATVELRLADGAPEQRWFVHGSVTSDWLPLQE</sequence>
<dbReference type="RefSeq" id="WP_144263153.1">
    <property type="nucleotide sequence ID" value="NZ_QMDX01000013.1"/>
</dbReference>
<evidence type="ECO:0000256" key="1">
    <source>
        <dbReference type="SAM" id="MobiDB-lite"/>
    </source>
</evidence>
<comment type="caution">
    <text evidence="2">The sequence shown here is derived from an EMBL/GenBank/DDBJ whole genome shotgun (WGS) entry which is preliminary data.</text>
</comment>
<dbReference type="InterPro" id="IPR055927">
    <property type="entry name" value="DUF7504"/>
</dbReference>
<feature type="region of interest" description="Disordered" evidence="1">
    <location>
        <begin position="83"/>
        <end position="115"/>
    </location>
</feature>
<reference evidence="2 3" key="1">
    <citation type="submission" date="2018-06" db="EMBL/GenBank/DDBJ databases">
        <title>Natronomonas sp. F16-60 a new haloarchaeon isolated from a solar saltern of Isla Cristina, Huelva, Spain.</title>
        <authorList>
            <person name="Duran-Viseras A."/>
            <person name="Sanchez-Porro C."/>
            <person name="Ventosa A."/>
        </authorList>
    </citation>
    <scope>NUCLEOTIDE SEQUENCE [LARGE SCALE GENOMIC DNA]</scope>
    <source>
        <strain evidence="2 3">F16-60</strain>
    </source>
</reference>
<evidence type="ECO:0000313" key="3">
    <source>
        <dbReference type="Proteomes" id="UP000319894"/>
    </source>
</evidence>
<gene>
    <name evidence="2" type="ORF">DP107_16040</name>
</gene>
<dbReference type="AlphaFoldDB" id="A0A554MWB8"/>
<dbReference type="OrthoDB" id="252760at2157"/>
<name>A0A554MWB8_9EURY</name>
<dbReference type="Proteomes" id="UP000319894">
    <property type="component" value="Unassembled WGS sequence"/>
</dbReference>
<dbReference type="Pfam" id="PF24336">
    <property type="entry name" value="DUF7504"/>
    <property type="match status" value="1"/>
</dbReference>
<evidence type="ECO:0000313" key="2">
    <source>
        <dbReference type="EMBL" id="TSD09417.1"/>
    </source>
</evidence>
<dbReference type="InParanoid" id="A0A554MWB8"/>
<feature type="compositionally biased region" description="Low complexity" evidence="1">
    <location>
        <begin position="85"/>
        <end position="115"/>
    </location>
</feature>
<proteinExistence type="predicted"/>
<dbReference type="EMBL" id="QMDX01000013">
    <property type="protein sequence ID" value="TSD09417.1"/>
    <property type="molecule type" value="Genomic_DNA"/>
</dbReference>